<name>W0T3Y5_KLUMD</name>
<evidence type="ECO:0000313" key="2">
    <source>
        <dbReference type="EMBL" id="BAO37758.1"/>
    </source>
</evidence>
<sequence length="651" mass="74731">MENTDSDLEREIQAQNKTQSEQENDIDVNSELLASYKPIRDSYTNEANSFIGGSAVISRSESTKKRQGSSRSLFEEEPEFVEDDEQNEEAKILDDVRPQKKIFTFSLPFGGKNPLPVSPLNSLKALWSNDQTVFIEDDDESKINDNNNINNNNKYNNDTENTLAKKLDREEIKLKLKRQESITSIEERFLFANNKKMQNVRSKAVKNALKPDTLINVFKSLSTSEPIDMTDDGYSMSRLETVWDEISGDIVILGGYRGSILRNAETKKRVWIPIKAGFNIKKINLLLGPEDEDELRASETIIPDGMLTHIGPVDIARRLIKRLAMNPNVNIEDFGYDWRLSLDITASQLREKLQALYDKQKVKVGTYVIAHSMGGLLAHKVLQDATHLIRGIIYVGAPSQCPNILGPLRYGDEVILNKSILKAETNFFMRSSFYFLPIDGRCFVNRKTFERYDLDYFDPEVWKEYGLSPLVNKDREEKTKDNDTLKESLKMAFFSPVKMIRSSSNFSKEESDDEFQTSFEDSYRYLTKILQRTKKFMDQLQYDPSKKYPPLAIVYGDKVPTVRGAKVQNRDEIKKGYYQDFYYGAGDGVVHHKWLLPETRGFPVVAKVSSEMPHVSLMTDFEAIAKAFISILDAEQETHRKTYFMIMKNDT</sequence>
<gene>
    <name evidence="2" type="ORF">KLMA_10136</name>
</gene>
<dbReference type="InterPro" id="IPR029058">
    <property type="entry name" value="AB_hydrolase_fold"/>
</dbReference>
<evidence type="ECO:0000256" key="1">
    <source>
        <dbReference type="SAM" id="MobiDB-lite"/>
    </source>
</evidence>
<accession>W0T3Y5</accession>
<dbReference type="VEuPathDB" id="FungiDB:KLMA_10136"/>
<dbReference type="RefSeq" id="XP_022673673.1">
    <property type="nucleotide sequence ID" value="XM_022818174.1"/>
</dbReference>
<dbReference type="OrthoDB" id="10250441at2759"/>
<dbReference type="PANTHER" id="PTHR11440">
    <property type="entry name" value="LECITHIN-CHOLESTEROL ACYLTRANSFERASE-RELATED"/>
    <property type="match status" value="1"/>
</dbReference>
<protein>
    <submittedName>
        <fullName evidence="2">Uncharacterized protein YJR098C</fullName>
    </submittedName>
</protein>
<dbReference type="GeneID" id="34713818"/>
<organism evidence="2 3">
    <name type="scientific">Kluyveromyces marxianus (strain DMKU3-1042 / BCC 29191 / NBRC 104275)</name>
    <name type="common">Yeast</name>
    <name type="synonym">Candida kefyr</name>
    <dbReference type="NCBI Taxonomy" id="1003335"/>
    <lineage>
        <taxon>Eukaryota</taxon>
        <taxon>Fungi</taxon>
        <taxon>Dikarya</taxon>
        <taxon>Ascomycota</taxon>
        <taxon>Saccharomycotina</taxon>
        <taxon>Saccharomycetes</taxon>
        <taxon>Saccharomycetales</taxon>
        <taxon>Saccharomycetaceae</taxon>
        <taxon>Kluyveromyces</taxon>
    </lineage>
</organism>
<proteinExistence type="predicted"/>
<dbReference type="EMBL" id="AP012213">
    <property type="protein sequence ID" value="BAO37758.1"/>
    <property type="molecule type" value="Genomic_DNA"/>
</dbReference>
<dbReference type="GO" id="GO:0008374">
    <property type="term" value="F:O-acyltransferase activity"/>
    <property type="evidence" value="ECO:0007669"/>
    <property type="project" value="InterPro"/>
</dbReference>
<feature type="region of interest" description="Disordered" evidence="1">
    <location>
        <begin position="57"/>
        <end position="87"/>
    </location>
</feature>
<feature type="compositionally biased region" description="Acidic residues" evidence="1">
    <location>
        <begin position="75"/>
        <end position="87"/>
    </location>
</feature>
<dbReference type="Pfam" id="PF02450">
    <property type="entry name" value="LCAT"/>
    <property type="match status" value="1"/>
</dbReference>
<dbReference type="Proteomes" id="UP000065495">
    <property type="component" value="Chromosome 1"/>
</dbReference>
<evidence type="ECO:0000313" key="3">
    <source>
        <dbReference type="Proteomes" id="UP000065495"/>
    </source>
</evidence>
<dbReference type="InterPro" id="IPR003386">
    <property type="entry name" value="LACT/PDAT_acylTrfase"/>
</dbReference>
<dbReference type="AlphaFoldDB" id="W0T3Y5"/>
<dbReference type="GO" id="GO:0006629">
    <property type="term" value="P:lipid metabolic process"/>
    <property type="evidence" value="ECO:0007669"/>
    <property type="project" value="InterPro"/>
</dbReference>
<dbReference type="Gene3D" id="3.40.50.1820">
    <property type="entry name" value="alpha/beta hydrolase"/>
    <property type="match status" value="1"/>
</dbReference>
<dbReference type="SUPFAM" id="SSF53474">
    <property type="entry name" value="alpha/beta-Hydrolases"/>
    <property type="match status" value="1"/>
</dbReference>
<dbReference type="KEGG" id="kmx:KLMA_10136"/>
<feature type="region of interest" description="Disordered" evidence="1">
    <location>
        <begin position="1"/>
        <end position="29"/>
    </location>
</feature>
<reference evidence="2 3" key="1">
    <citation type="journal article" date="2015" name="Biotechnol. Biofuels">
        <title>Genetic basis of the highly efficient yeast Kluyveromyces marxianus: complete genome sequence and transcriptome analyses.</title>
        <authorList>
            <person name="Lertwattanasakul N."/>
            <person name="Kosaka T."/>
            <person name="Hosoyama A."/>
            <person name="Suzuki Y."/>
            <person name="Rodrussamee N."/>
            <person name="Matsutani M."/>
            <person name="Murata M."/>
            <person name="Fujimoto N."/>
            <person name="Suprayogi"/>
            <person name="Tsuchikane K."/>
            <person name="Limtong S."/>
            <person name="Fujita N."/>
            <person name="Yamada M."/>
        </authorList>
    </citation>
    <scope>NUCLEOTIDE SEQUENCE [LARGE SCALE GENOMIC DNA]</scope>
    <source>
        <strain evidence="3">DMKU3-1042 / BCC 29191 / NBRC 104275</strain>
    </source>
</reference>